<gene>
    <name evidence="3" type="ORF">GRI89_11750</name>
</gene>
<feature type="domain" description="BioF2-like acetyltransferase" evidence="2">
    <location>
        <begin position="199"/>
        <end position="339"/>
    </location>
</feature>
<keyword evidence="1" id="KW-0175">Coiled coil</keyword>
<keyword evidence="3" id="KW-0808">Transferase</keyword>
<evidence type="ECO:0000313" key="4">
    <source>
        <dbReference type="Proteomes" id="UP000433652"/>
    </source>
</evidence>
<sequence>MATRPASADDIPHPPEMRPVAMRMAARDWSEFADPGQQGQWDALAEWAAEPNPFFESWYLLPSLRGFDERGRVKLLCLEADGQLAGLMPLRRDLAYYRYPFPQWSTWIHSNCFLGAPLVARGFEAAFWRELLAWADQNSGPALFLHLSHLPLHGPLWDALTQVCRDGVRAASVVKREERAMLASDLSPEDYFEAALGGKKRKELRRQRRRLEEEGRFEVRRRTDSEGLESWIDEFLALERAGWKGAEGSALASAPRTEALFREALSGAAARGKLERLGLRIDGKPVAMLASFLTPPGAYSYKTTFDEAYSRYSPGVLLQRENLAMLERPGIEWTDSCAAADHPMIDHLWTERRAIGRVNVAIGGAKRRALFGAIARRETGRPAGELE</sequence>
<reference evidence="3 4" key="1">
    <citation type="submission" date="2019-12" db="EMBL/GenBank/DDBJ databases">
        <title>Genomic-based taxomic classification of the family Erythrobacteraceae.</title>
        <authorList>
            <person name="Xu L."/>
        </authorList>
    </citation>
    <scope>NUCLEOTIDE SEQUENCE [LARGE SCALE GENOMIC DNA]</scope>
    <source>
        <strain evidence="3 4">MCCC 1K01500</strain>
    </source>
</reference>
<dbReference type="InterPro" id="IPR016181">
    <property type="entry name" value="Acyl_CoA_acyltransferase"/>
</dbReference>
<proteinExistence type="predicted"/>
<accession>A0A6I4SWK5</accession>
<evidence type="ECO:0000256" key="1">
    <source>
        <dbReference type="SAM" id="Coils"/>
    </source>
</evidence>
<dbReference type="Proteomes" id="UP000433652">
    <property type="component" value="Unassembled WGS sequence"/>
</dbReference>
<dbReference type="AlphaFoldDB" id="A0A6I4SWK5"/>
<keyword evidence="4" id="KW-1185">Reference proteome</keyword>
<evidence type="ECO:0000313" key="3">
    <source>
        <dbReference type="EMBL" id="MXO60213.1"/>
    </source>
</evidence>
<name>A0A6I4SWK5_9SPHN</name>
<comment type="caution">
    <text evidence="3">The sequence shown here is derived from an EMBL/GenBank/DDBJ whole genome shotgun (WGS) entry which is preliminary data.</text>
</comment>
<dbReference type="GO" id="GO:0016740">
    <property type="term" value="F:transferase activity"/>
    <property type="evidence" value="ECO:0007669"/>
    <property type="project" value="UniProtKB-KW"/>
</dbReference>
<feature type="coiled-coil region" evidence="1">
    <location>
        <begin position="194"/>
        <end position="221"/>
    </location>
</feature>
<protein>
    <submittedName>
        <fullName evidence="3">GNAT family N-acetyltransferase</fullName>
    </submittedName>
</protein>
<dbReference type="Pfam" id="PF13480">
    <property type="entry name" value="Acetyltransf_6"/>
    <property type="match status" value="1"/>
</dbReference>
<dbReference type="EMBL" id="WTYM01000046">
    <property type="protein sequence ID" value="MXO60213.1"/>
    <property type="molecule type" value="Genomic_DNA"/>
</dbReference>
<evidence type="ECO:0000259" key="2">
    <source>
        <dbReference type="Pfam" id="PF13480"/>
    </source>
</evidence>
<organism evidence="3 4">
    <name type="scientific">Croceibacterium salegens</name>
    <dbReference type="NCBI Taxonomy" id="1737568"/>
    <lineage>
        <taxon>Bacteria</taxon>
        <taxon>Pseudomonadati</taxon>
        <taxon>Pseudomonadota</taxon>
        <taxon>Alphaproteobacteria</taxon>
        <taxon>Sphingomonadales</taxon>
        <taxon>Erythrobacteraceae</taxon>
        <taxon>Croceibacterium</taxon>
    </lineage>
</organism>
<dbReference type="RefSeq" id="WP_159795658.1">
    <property type="nucleotide sequence ID" value="NZ_WTYM01000046.1"/>
</dbReference>
<dbReference type="OrthoDB" id="213519at2"/>
<dbReference type="SUPFAM" id="SSF55729">
    <property type="entry name" value="Acyl-CoA N-acyltransferases (Nat)"/>
    <property type="match status" value="1"/>
</dbReference>
<dbReference type="InterPro" id="IPR038740">
    <property type="entry name" value="BioF2-like_GNAT_dom"/>
</dbReference>
<dbReference type="Gene3D" id="3.40.630.30">
    <property type="match status" value="1"/>
</dbReference>